<accession>A0A5C1AHY9</accession>
<dbReference type="NCBIfam" id="TIGR00008">
    <property type="entry name" value="infA"/>
    <property type="match status" value="1"/>
</dbReference>
<dbReference type="InterPro" id="IPR006196">
    <property type="entry name" value="RNA-binding_domain_S1_IF1"/>
</dbReference>
<dbReference type="Gene3D" id="2.40.50.140">
    <property type="entry name" value="Nucleic acid-binding proteins"/>
    <property type="match status" value="1"/>
</dbReference>
<dbReference type="GO" id="GO:0005829">
    <property type="term" value="C:cytosol"/>
    <property type="evidence" value="ECO:0007669"/>
    <property type="project" value="TreeGrafter"/>
</dbReference>
<keyword evidence="8" id="KW-1185">Reference proteome</keyword>
<dbReference type="PANTHER" id="PTHR33370">
    <property type="entry name" value="TRANSLATION INITIATION FACTOR IF-1, CHLOROPLASTIC"/>
    <property type="match status" value="1"/>
</dbReference>
<dbReference type="SUPFAM" id="SSF50249">
    <property type="entry name" value="Nucleic acid-binding proteins"/>
    <property type="match status" value="1"/>
</dbReference>
<dbReference type="Pfam" id="PF01176">
    <property type="entry name" value="eIF-1a"/>
    <property type="match status" value="1"/>
</dbReference>
<organism evidence="7 8">
    <name type="scientific">Limnoglobus roseus</name>
    <dbReference type="NCBI Taxonomy" id="2598579"/>
    <lineage>
        <taxon>Bacteria</taxon>
        <taxon>Pseudomonadati</taxon>
        <taxon>Planctomycetota</taxon>
        <taxon>Planctomycetia</taxon>
        <taxon>Gemmatales</taxon>
        <taxon>Gemmataceae</taxon>
        <taxon>Limnoglobus</taxon>
    </lineage>
</organism>
<keyword evidence="4" id="KW-0963">Cytoplasm</keyword>
<dbReference type="PROSITE" id="PS50832">
    <property type="entry name" value="S1_IF1_TYPE"/>
    <property type="match status" value="1"/>
</dbReference>
<evidence type="ECO:0000313" key="7">
    <source>
        <dbReference type="EMBL" id="QEL18255.1"/>
    </source>
</evidence>
<evidence type="ECO:0000256" key="2">
    <source>
        <dbReference type="ARBA" id="ARBA00022540"/>
    </source>
</evidence>
<comment type="subcellular location">
    <subcellularLocation>
        <location evidence="4">Cytoplasm</location>
    </subcellularLocation>
</comment>
<comment type="similarity">
    <text evidence="1 4">Belongs to the IF-1 family.</text>
</comment>
<dbReference type="RefSeq" id="WP_149112778.1">
    <property type="nucleotide sequence ID" value="NZ_CP042425.1"/>
</dbReference>
<dbReference type="InterPro" id="IPR003029">
    <property type="entry name" value="S1_domain"/>
</dbReference>
<keyword evidence="4" id="KW-0699">rRNA-binding</keyword>
<dbReference type="AlphaFoldDB" id="A0A5C1AHY9"/>
<dbReference type="EMBL" id="CP042425">
    <property type="protein sequence ID" value="QEL18255.1"/>
    <property type="molecule type" value="Genomic_DNA"/>
</dbReference>
<feature type="domain" description="S1-like" evidence="6">
    <location>
        <begin position="1"/>
        <end position="74"/>
    </location>
</feature>
<reference evidence="8" key="1">
    <citation type="submission" date="2019-08" db="EMBL/GenBank/DDBJ databases">
        <title>Limnoglobus roseus gen. nov., sp. nov., a novel freshwater planctomycete with a giant genome from the family Gemmataceae.</title>
        <authorList>
            <person name="Kulichevskaya I.S."/>
            <person name="Naumoff D.G."/>
            <person name="Miroshnikov K."/>
            <person name="Ivanova A."/>
            <person name="Philippov D.A."/>
            <person name="Hakobyan A."/>
            <person name="Rijpstra I.C."/>
            <person name="Sinninghe Damste J.S."/>
            <person name="Liesack W."/>
            <person name="Dedysh S.N."/>
        </authorList>
    </citation>
    <scope>NUCLEOTIDE SEQUENCE [LARGE SCALE GENOMIC DNA]</scope>
    <source>
        <strain evidence="8">PX52</strain>
    </source>
</reference>
<evidence type="ECO:0000256" key="5">
    <source>
        <dbReference type="NCBIfam" id="TIGR00008"/>
    </source>
</evidence>
<evidence type="ECO:0000256" key="1">
    <source>
        <dbReference type="ARBA" id="ARBA00010939"/>
    </source>
</evidence>
<dbReference type="KEGG" id="lrs:PX52LOC_05271"/>
<evidence type="ECO:0000313" key="8">
    <source>
        <dbReference type="Proteomes" id="UP000324974"/>
    </source>
</evidence>
<gene>
    <name evidence="4" type="primary">infA</name>
    <name evidence="7" type="ORF">PX52LOC_05271</name>
</gene>
<keyword evidence="4" id="KW-0694">RNA-binding</keyword>
<keyword evidence="2 4" id="KW-0396">Initiation factor</keyword>
<proteinExistence type="inferred from homology"/>
<comment type="subunit">
    <text evidence="4">Component of the 30S ribosomal translation pre-initiation complex which assembles on the 30S ribosome in the order IF-2 and IF-3, IF-1 and N-formylmethionyl-tRNA(fMet); mRNA recruitment can occur at any time during PIC assembly.</text>
</comment>
<dbReference type="FunFam" id="2.40.50.140:FF:000002">
    <property type="entry name" value="Translation initiation factor IF-1"/>
    <property type="match status" value="1"/>
</dbReference>
<comment type="function">
    <text evidence="4">One of the essential components for the initiation of protein synthesis. Stabilizes the binding of IF-2 and IF-3 on the 30S subunit to which N-formylmethionyl-tRNA(fMet) subsequently binds. Helps modulate mRNA selection, yielding the 30S pre-initiation complex (PIC). Upon addition of the 50S ribosomal subunit IF-1, IF-2 and IF-3 are released leaving the mature 70S translation initiation complex.</text>
</comment>
<dbReference type="Proteomes" id="UP000324974">
    <property type="component" value="Chromosome"/>
</dbReference>
<sequence length="75" mass="8640">MHKVKEEAIEVEGRVKTALPNTTFRVELDIGGEILAHIGGKMRKHYIRIIPGDRVKVEISPYDLTRGRITFRIRN</sequence>
<dbReference type="PANTHER" id="PTHR33370:SF1">
    <property type="entry name" value="TRANSLATION INITIATION FACTOR IF-1, CHLOROPLASTIC"/>
    <property type="match status" value="1"/>
</dbReference>
<dbReference type="InterPro" id="IPR004368">
    <property type="entry name" value="TIF_IF1"/>
</dbReference>
<dbReference type="HAMAP" id="MF_00075">
    <property type="entry name" value="IF_1"/>
    <property type="match status" value="1"/>
</dbReference>
<evidence type="ECO:0000256" key="3">
    <source>
        <dbReference type="ARBA" id="ARBA00022917"/>
    </source>
</evidence>
<dbReference type="InterPro" id="IPR012340">
    <property type="entry name" value="NA-bd_OB-fold"/>
</dbReference>
<keyword evidence="3 4" id="KW-0648">Protein biosynthesis</keyword>
<dbReference type="OrthoDB" id="9803250at2"/>
<dbReference type="SMART" id="SM00316">
    <property type="entry name" value="S1"/>
    <property type="match status" value="1"/>
</dbReference>
<dbReference type="GO" id="GO:0043022">
    <property type="term" value="F:ribosome binding"/>
    <property type="evidence" value="ECO:0007669"/>
    <property type="project" value="UniProtKB-UniRule"/>
</dbReference>
<evidence type="ECO:0000256" key="4">
    <source>
        <dbReference type="HAMAP-Rule" id="MF_00075"/>
    </source>
</evidence>
<name>A0A5C1AHY9_9BACT</name>
<dbReference type="GO" id="GO:0003743">
    <property type="term" value="F:translation initiation factor activity"/>
    <property type="evidence" value="ECO:0007669"/>
    <property type="project" value="UniProtKB-UniRule"/>
</dbReference>
<dbReference type="CDD" id="cd04451">
    <property type="entry name" value="S1_IF1"/>
    <property type="match status" value="1"/>
</dbReference>
<evidence type="ECO:0000259" key="6">
    <source>
        <dbReference type="PROSITE" id="PS50832"/>
    </source>
</evidence>
<dbReference type="GO" id="GO:0019843">
    <property type="term" value="F:rRNA binding"/>
    <property type="evidence" value="ECO:0007669"/>
    <property type="project" value="UniProtKB-UniRule"/>
</dbReference>
<protein>
    <recommendedName>
        <fullName evidence="4 5">Translation initiation factor IF-1</fullName>
    </recommendedName>
</protein>